<keyword evidence="4" id="KW-0804">Transcription</keyword>
<dbReference type="GO" id="GO:0051123">
    <property type="term" value="P:RNA polymerase II preinitiation complex assembly"/>
    <property type="evidence" value="ECO:0007669"/>
    <property type="project" value="TreeGrafter"/>
</dbReference>
<proteinExistence type="inferred from homology"/>
<evidence type="ECO:0000313" key="7">
    <source>
        <dbReference type="EnsemblMetazoa" id="XP_038049907.1"/>
    </source>
</evidence>
<feature type="region of interest" description="Disordered" evidence="6">
    <location>
        <begin position="173"/>
        <end position="253"/>
    </location>
</feature>
<name>A0A913ZDQ4_PATMI</name>
<dbReference type="InterPro" id="IPR009072">
    <property type="entry name" value="Histone-fold"/>
</dbReference>
<organism evidence="7 8">
    <name type="scientific">Patiria miniata</name>
    <name type="common">Bat star</name>
    <name type="synonym">Asterina miniata</name>
    <dbReference type="NCBI Taxonomy" id="46514"/>
    <lineage>
        <taxon>Eukaryota</taxon>
        <taxon>Metazoa</taxon>
        <taxon>Echinodermata</taxon>
        <taxon>Eleutherozoa</taxon>
        <taxon>Asterozoa</taxon>
        <taxon>Asteroidea</taxon>
        <taxon>Valvatacea</taxon>
        <taxon>Valvatida</taxon>
        <taxon>Asterinidae</taxon>
        <taxon>Patiria</taxon>
    </lineage>
</organism>
<dbReference type="InterPro" id="IPR051431">
    <property type="entry name" value="TFIID_subunit_9"/>
</dbReference>
<feature type="compositionally biased region" description="Polar residues" evidence="6">
    <location>
        <begin position="195"/>
        <end position="221"/>
    </location>
</feature>
<evidence type="ECO:0000256" key="2">
    <source>
        <dbReference type="ARBA" id="ARBA00007646"/>
    </source>
</evidence>
<dbReference type="OrthoDB" id="341924at2759"/>
<dbReference type="PANTHER" id="PTHR48068:SF4">
    <property type="entry name" value="TATA-BOX BINDING PROTEIN ASSOCIATED FACTOR 9"/>
    <property type="match status" value="1"/>
</dbReference>
<comment type="similarity">
    <text evidence="2">Belongs to the TAF9 family.</text>
</comment>
<dbReference type="GeneID" id="119723373"/>
<dbReference type="Pfam" id="PF02291">
    <property type="entry name" value="TFIID-31kDa"/>
    <property type="match status" value="1"/>
</dbReference>
<keyword evidence="5" id="KW-0539">Nucleus</keyword>
<dbReference type="InterPro" id="IPR003162">
    <property type="entry name" value="TFIID-31"/>
</dbReference>
<evidence type="ECO:0000256" key="6">
    <source>
        <dbReference type="SAM" id="MobiDB-lite"/>
    </source>
</evidence>
<dbReference type="CDD" id="cd07979">
    <property type="entry name" value="HFD_TAF9"/>
    <property type="match status" value="1"/>
</dbReference>
<dbReference type="Proteomes" id="UP000887568">
    <property type="component" value="Unplaced"/>
</dbReference>
<dbReference type="EnsemblMetazoa" id="XM_038193979.1">
    <property type="protein sequence ID" value="XP_038049907.1"/>
    <property type="gene ID" value="LOC119723373"/>
</dbReference>
<dbReference type="AlphaFoldDB" id="A0A913ZDQ4"/>
<comment type="subcellular location">
    <subcellularLocation>
        <location evidence="1">Nucleus</location>
    </subcellularLocation>
</comment>
<feature type="compositionally biased region" description="Low complexity" evidence="6">
    <location>
        <begin position="176"/>
        <end position="190"/>
    </location>
</feature>
<dbReference type="FunFam" id="1.10.20.10:FF:000018">
    <property type="entry name" value="Transcription initiation factor TFIID subunit 9"/>
    <property type="match status" value="1"/>
</dbReference>
<keyword evidence="3" id="KW-0805">Transcription regulation</keyword>
<dbReference type="GO" id="GO:0003713">
    <property type="term" value="F:transcription coactivator activity"/>
    <property type="evidence" value="ECO:0007669"/>
    <property type="project" value="TreeGrafter"/>
</dbReference>
<accession>A0A913ZDQ4</accession>
<evidence type="ECO:0008006" key="9">
    <source>
        <dbReference type="Google" id="ProtNLM"/>
    </source>
</evidence>
<dbReference type="RefSeq" id="XP_038049907.1">
    <property type="nucleotide sequence ID" value="XM_038193979.1"/>
</dbReference>
<reference evidence="7" key="1">
    <citation type="submission" date="2022-11" db="UniProtKB">
        <authorList>
            <consortium name="EnsemblMetazoa"/>
        </authorList>
    </citation>
    <scope>IDENTIFICATION</scope>
</reference>
<dbReference type="Gene3D" id="1.10.20.10">
    <property type="entry name" value="Histone, subunit A"/>
    <property type="match status" value="1"/>
</dbReference>
<evidence type="ECO:0000256" key="4">
    <source>
        <dbReference type="ARBA" id="ARBA00023163"/>
    </source>
</evidence>
<evidence type="ECO:0000256" key="1">
    <source>
        <dbReference type="ARBA" id="ARBA00004123"/>
    </source>
</evidence>
<dbReference type="OMA" id="LPLIWCH"/>
<evidence type="ECO:0000256" key="3">
    <source>
        <dbReference type="ARBA" id="ARBA00023015"/>
    </source>
</evidence>
<evidence type="ECO:0000256" key="5">
    <source>
        <dbReference type="ARBA" id="ARBA00023242"/>
    </source>
</evidence>
<dbReference type="PANTHER" id="PTHR48068">
    <property type="entry name" value="TAF9 RNA POLYMERASE II, TATA BOX-BINDING PROTEIN (TBP)-ASSOCIATED FACTOR"/>
    <property type="match status" value="1"/>
</dbReference>
<sequence>MAIPPAKAVPKDAEIMAAILKDMGVTEYEPRLVNQMLEFTYRYVTDVLEDAQAYSNHAGRTEIDSDDVKLAIQGRLDHSFTTPPPREFLMEIARQKNNNPLPAIKPHNGPRLPPDRYCLSASNYRLRPLQKRATLTMPSRLSLSSGISMSSSAGSKLSPSFTLGAKQPYNMTVRTPSSSKPSSAPISIIKGVSRPITTPTINMQSSSTATRAPSMSTSSAVHTVIKTEVTSPPPSQSSVIHTTKRKREDEDDD</sequence>
<dbReference type="SUPFAM" id="SSF47113">
    <property type="entry name" value="Histone-fold"/>
    <property type="match status" value="1"/>
</dbReference>
<evidence type="ECO:0000313" key="8">
    <source>
        <dbReference type="Proteomes" id="UP000887568"/>
    </source>
</evidence>
<dbReference type="GO" id="GO:0005669">
    <property type="term" value="C:transcription factor TFIID complex"/>
    <property type="evidence" value="ECO:0007669"/>
    <property type="project" value="TreeGrafter"/>
</dbReference>
<dbReference type="GO" id="GO:0046982">
    <property type="term" value="F:protein heterodimerization activity"/>
    <property type="evidence" value="ECO:0007669"/>
    <property type="project" value="InterPro"/>
</dbReference>
<dbReference type="GO" id="GO:0000124">
    <property type="term" value="C:SAGA complex"/>
    <property type="evidence" value="ECO:0007669"/>
    <property type="project" value="TreeGrafter"/>
</dbReference>
<dbReference type="GO" id="GO:0016251">
    <property type="term" value="F:RNA polymerase II general transcription initiation factor activity"/>
    <property type="evidence" value="ECO:0007669"/>
    <property type="project" value="TreeGrafter"/>
</dbReference>
<protein>
    <recommendedName>
        <fullName evidence="9">Transcription initiation factor TFIID subunit 9</fullName>
    </recommendedName>
</protein>
<keyword evidence="8" id="KW-1185">Reference proteome</keyword>